<comment type="caution">
    <text evidence="1">The sequence shown here is derived from an EMBL/GenBank/DDBJ whole genome shotgun (WGS) entry which is preliminary data.</text>
</comment>
<protein>
    <submittedName>
        <fullName evidence="1">Z-ring formation inhibitor MciZ</fullName>
    </submittedName>
</protein>
<accession>A0A5R9EZV9</accession>
<reference evidence="1 2" key="1">
    <citation type="submission" date="2019-04" db="EMBL/GenBank/DDBJ databases">
        <title>Bacillus caeni sp. nov., a bacterium isolated from mangrove sediment.</title>
        <authorList>
            <person name="Huang H."/>
            <person name="Mo K."/>
            <person name="Hu Y."/>
        </authorList>
    </citation>
    <scope>NUCLEOTIDE SEQUENCE [LARGE SCALE GENOMIC DNA]</scope>
    <source>
        <strain evidence="1 2">HB172195</strain>
    </source>
</reference>
<sequence>MKIYIKEKSITMVGKPWQIKSMIKQYMQQYETVEEWIQGPEGKQPKKDHLRLLS</sequence>
<keyword evidence="2" id="KW-1185">Reference proteome</keyword>
<gene>
    <name evidence="1" type="primary">mciZ</name>
    <name evidence="1" type="ORF">FCL54_19415</name>
</gene>
<name>A0A5R9EZV9_9BACL</name>
<dbReference type="EMBL" id="SWLG01000018">
    <property type="protein sequence ID" value="TLS35670.1"/>
    <property type="molecule type" value="Genomic_DNA"/>
</dbReference>
<dbReference type="InterPro" id="IPR025177">
    <property type="entry name" value="MciZ"/>
</dbReference>
<organism evidence="1 2">
    <name type="scientific">Exobacillus caeni</name>
    <dbReference type="NCBI Taxonomy" id="2574798"/>
    <lineage>
        <taxon>Bacteria</taxon>
        <taxon>Bacillati</taxon>
        <taxon>Bacillota</taxon>
        <taxon>Bacilli</taxon>
        <taxon>Bacillales</taxon>
        <taxon>Guptibacillaceae</taxon>
        <taxon>Exobacillus</taxon>
    </lineage>
</organism>
<evidence type="ECO:0000313" key="2">
    <source>
        <dbReference type="Proteomes" id="UP000308230"/>
    </source>
</evidence>
<dbReference type="OrthoDB" id="2990038at2"/>
<dbReference type="RefSeq" id="WP_138128605.1">
    <property type="nucleotide sequence ID" value="NZ_SWLG01000018.1"/>
</dbReference>
<evidence type="ECO:0000313" key="1">
    <source>
        <dbReference type="EMBL" id="TLS35670.1"/>
    </source>
</evidence>
<dbReference type="Pfam" id="PF13072">
    <property type="entry name" value="MciZ"/>
    <property type="match status" value="1"/>
</dbReference>
<dbReference type="AlphaFoldDB" id="A0A5R9EZV9"/>
<dbReference type="Proteomes" id="UP000308230">
    <property type="component" value="Unassembled WGS sequence"/>
</dbReference>
<proteinExistence type="predicted"/>